<accession>A0A398CWU7</accession>
<keyword evidence="2 5" id="KW-0378">Hydrolase</keyword>
<sequence>MEPFALPESFLLGTATASLQIEGGDRNNSWYRWVQTGHVKDGTSCIVADDHWNRVTEDIALMKQLHQQTYRMSLEWSRIEPTRGHFDKDAIGHYRLEIQQLVDAGIRPLVTLHHFSNPLWLEDAGAWVNPDVIDLFERYTAYVVENLGDLVSDWCTINEPNAYLAAGYVMGGWPPSNISITKYFRGARNMITAHIKSYRKIHQVRASNGYNDTMVGVANHLRLFDPKHGNGRERWAAGMYERLFQELFVTGMCEGRLLSPLGGGYPLGEGRYFDFLGVNYYTRDIVDCSAISTNPLGRLEVREDSQKNDLGWELYPEGLYRVCKKYWDRYHTPIFITENGTADAKDAFRTRYIYDHLLQVSRLIEDGVDVQRYYHWSLMDNFEWIEGLSAKFGIVAVDYTTLERTVRTSGWFYADVAKHRGVTEKMIQQYLA</sequence>
<dbReference type="AlphaFoldDB" id="A0A398CWU7"/>
<evidence type="ECO:0000256" key="3">
    <source>
        <dbReference type="ARBA" id="ARBA00023295"/>
    </source>
</evidence>
<reference evidence="5 6" key="1">
    <citation type="submission" date="2018-09" db="EMBL/GenBank/DDBJ databases">
        <title>Discovery and Ecogenomic Context for Candidatus Cryosericales, a Global Caldiserica Order Active in Thawing Permafrost.</title>
        <authorList>
            <person name="Martinez M.A."/>
            <person name="Woodcroft B.J."/>
            <person name="Ignacio Espinoza J.C."/>
            <person name="Zayed A."/>
            <person name="Singleton C.M."/>
            <person name="Boyd J."/>
            <person name="Li Y.-F."/>
            <person name="Purvine S."/>
            <person name="Maughan H."/>
            <person name="Hodgkins S.B."/>
            <person name="Anderson D."/>
            <person name="Sederholm M."/>
            <person name="Temperton B."/>
            <person name="Saleska S.R."/>
            <person name="Tyson G.W."/>
            <person name="Rich V.I."/>
        </authorList>
    </citation>
    <scope>NUCLEOTIDE SEQUENCE [LARGE SCALE GENOMIC DNA]</scope>
    <source>
        <strain evidence="5 6">SMC5</strain>
    </source>
</reference>
<gene>
    <name evidence="5" type="ORF">SMC5_08880</name>
</gene>
<comment type="caution">
    <text evidence="5">The sequence shown here is derived from an EMBL/GenBank/DDBJ whole genome shotgun (WGS) entry which is preliminary data.</text>
</comment>
<dbReference type="Gene3D" id="3.20.20.80">
    <property type="entry name" value="Glycosidases"/>
    <property type="match status" value="1"/>
</dbReference>
<dbReference type="GO" id="GO:0005975">
    <property type="term" value="P:carbohydrate metabolic process"/>
    <property type="evidence" value="ECO:0007669"/>
    <property type="project" value="InterPro"/>
</dbReference>
<organism evidence="5 6">
    <name type="scientific">Candidatus Cryosericum odellii</name>
    <dbReference type="NCBI Taxonomy" id="2290917"/>
    <lineage>
        <taxon>Bacteria</taxon>
        <taxon>Pseudomonadati</taxon>
        <taxon>Caldisericota/Cryosericota group</taxon>
        <taxon>Candidatus Cryosericota</taxon>
        <taxon>Candidatus Cryosericia</taxon>
        <taxon>Candidatus Cryosericales</taxon>
        <taxon>Candidatus Cryosericaceae</taxon>
        <taxon>Candidatus Cryosericum</taxon>
    </lineage>
</organism>
<dbReference type="InterPro" id="IPR017853">
    <property type="entry name" value="GH"/>
</dbReference>
<dbReference type="PANTHER" id="PTHR10353:SF209">
    <property type="entry name" value="GALACTOLIPID GALACTOSYLTRANSFERASE SFR2, CHLOROPLASTIC"/>
    <property type="match status" value="1"/>
</dbReference>
<dbReference type="OrthoDB" id="9765195at2"/>
<dbReference type="Pfam" id="PF00232">
    <property type="entry name" value="Glyco_hydro_1"/>
    <property type="match status" value="2"/>
</dbReference>
<dbReference type="SUPFAM" id="SSF51445">
    <property type="entry name" value="(Trans)glycosidases"/>
    <property type="match status" value="1"/>
</dbReference>
<dbReference type="RefSeq" id="WP_119120422.1">
    <property type="nucleotide sequence ID" value="NZ_QXIU01000216.1"/>
</dbReference>
<dbReference type="GO" id="GO:0008422">
    <property type="term" value="F:beta-glucosidase activity"/>
    <property type="evidence" value="ECO:0007669"/>
    <property type="project" value="TreeGrafter"/>
</dbReference>
<evidence type="ECO:0000256" key="4">
    <source>
        <dbReference type="RuleBase" id="RU003690"/>
    </source>
</evidence>
<evidence type="ECO:0000256" key="2">
    <source>
        <dbReference type="ARBA" id="ARBA00022801"/>
    </source>
</evidence>
<keyword evidence="3" id="KW-0326">Glycosidase</keyword>
<evidence type="ECO:0000256" key="1">
    <source>
        <dbReference type="ARBA" id="ARBA00010838"/>
    </source>
</evidence>
<proteinExistence type="inferred from homology"/>
<comment type="similarity">
    <text evidence="1 4">Belongs to the glycosyl hydrolase 1 family.</text>
</comment>
<name>A0A398CWU7_9BACT</name>
<protein>
    <submittedName>
        <fullName evidence="5">Glycoside hydrolase family 1 protein</fullName>
    </submittedName>
</protein>
<dbReference type="Proteomes" id="UP000266489">
    <property type="component" value="Unassembled WGS sequence"/>
</dbReference>
<evidence type="ECO:0000313" key="5">
    <source>
        <dbReference type="EMBL" id="RIE07836.1"/>
    </source>
</evidence>
<dbReference type="EMBL" id="QXIU01000216">
    <property type="protein sequence ID" value="RIE07836.1"/>
    <property type="molecule type" value="Genomic_DNA"/>
</dbReference>
<dbReference type="PRINTS" id="PR00131">
    <property type="entry name" value="GLHYDRLASE1"/>
</dbReference>
<dbReference type="InterPro" id="IPR001360">
    <property type="entry name" value="Glyco_hydro_1"/>
</dbReference>
<dbReference type="PANTHER" id="PTHR10353">
    <property type="entry name" value="GLYCOSYL HYDROLASE"/>
    <property type="match status" value="1"/>
</dbReference>
<evidence type="ECO:0000313" key="6">
    <source>
        <dbReference type="Proteomes" id="UP000266489"/>
    </source>
</evidence>